<dbReference type="EMBL" id="VUJU01004546">
    <property type="protein sequence ID" value="KAF0754024.1"/>
    <property type="molecule type" value="Genomic_DNA"/>
</dbReference>
<gene>
    <name evidence="1" type="ORF">FWK35_00013835</name>
</gene>
<reference evidence="1 2" key="1">
    <citation type="submission" date="2019-08" db="EMBL/GenBank/DDBJ databases">
        <title>Whole genome of Aphis craccivora.</title>
        <authorList>
            <person name="Voronova N.V."/>
            <person name="Shulinski R.S."/>
            <person name="Bandarenka Y.V."/>
            <person name="Zhorov D.G."/>
            <person name="Warner D."/>
        </authorList>
    </citation>
    <scope>NUCLEOTIDE SEQUENCE [LARGE SCALE GENOMIC DNA]</scope>
    <source>
        <strain evidence="1">180601</strain>
        <tissue evidence="1">Whole Body</tissue>
    </source>
</reference>
<sequence length="27" mass="3436">MYLLFFKNYPLTHFFFFSIFLKTVRKS</sequence>
<evidence type="ECO:0000313" key="2">
    <source>
        <dbReference type="Proteomes" id="UP000478052"/>
    </source>
</evidence>
<keyword evidence="2" id="KW-1185">Reference proteome</keyword>
<organism evidence="1 2">
    <name type="scientific">Aphis craccivora</name>
    <name type="common">Cowpea aphid</name>
    <dbReference type="NCBI Taxonomy" id="307492"/>
    <lineage>
        <taxon>Eukaryota</taxon>
        <taxon>Metazoa</taxon>
        <taxon>Ecdysozoa</taxon>
        <taxon>Arthropoda</taxon>
        <taxon>Hexapoda</taxon>
        <taxon>Insecta</taxon>
        <taxon>Pterygota</taxon>
        <taxon>Neoptera</taxon>
        <taxon>Paraneoptera</taxon>
        <taxon>Hemiptera</taxon>
        <taxon>Sternorrhyncha</taxon>
        <taxon>Aphidomorpha</taxon>
        <taxon>Aphidoidea</taxon>
        <taxon>Aphididae</taxon>
        <taxon>Aphidini</taxon>
        <taxon>Aphis</taxon>
        <taxon>Aphis</taxon>
    </lineage>
</organism>
<proteinExistence type="predicted"/>
<accession>A0A6G0YDS0</accession>
<name>A0A6G0YDS0_APHCR</name>
<evidence type="ECO:0000313" key="1">
    <source>
        <dbReference type="EMBL" id="KAF0754024.1"/>
    </source>
</evidence>
<dbReference type="AlphaFoldDB" id="A0A6G0YDS0"/>
<dbReference type="Proteomes" id="UP000478052">
    <property type="component" value="Unassembled WGS sequence"/>
</dbReference>
<comment type="caution">
    <text evidence="1">The sequence shown here is derived from an EMBL/GenBank/DDBJ whole genome shotgun (WGS) entry which is preliminary data.</text>
</comment>
<protein>
    <submittedName>
        <fullName evidence="1">Uncharacterized protein</fullName>
    </submittedName>
</protein>